<evidence type="ECO:0000313" key="1">
    <source>
        <dbReference type="EMBL" id="NNA98368.1"/>
    </source>
</evidence>
<evidence type="ECO:0000313" key="2">
    <source>
        <dbReference type="Proteomes" id="UP000542111"/>
    </source>
</evidence>
<gene>
    <name evidence="1" type="ORF">HBO33_24710</name>
</gene>
<name>A0A7Y1MU23_9PSED</name>
<dbReference type="RefSeq" id="WP_162843700.1">
    <property type="nucleotide sequence ID" value="NZ_CBCRYT010000090.1"/>
</dbReference>
<accession>A0A7Y1MU23</accession>
<dbReference type="GeneID" id="55543113"/>
<organism evidence="1 2">
    <name type="scientific">Pseudomonas gessardii</name>
    <dbReference type="NCBI Taxonomy" id="78544"/>
    <lineage>
        <taxon>Bacteria</taxon>
        <taxon>Pseudomonadati</taxon>
        <taxon>Pseudomonadota</taxon>
        <taxon>Gammaproteobacteria</taxon>
        <taxon>Pseudomonadales</taxon>
        <taxon>Pseudomonadaceae</taxon>
        <taxon>Pseudomonas</taxon>
    </lineage>
</organism>
<comment type="caution">
    <text evidence="1">The sequence shown here is derived from an EMBL/GenBank/DDBJ whole genome shotgun (WGS) entry which is preliminary data.</text>
</comment>
<proteinExistence type="predicted"/>
<dbReference type="AlphaFoldDB" id="A0A7Y1MU23"/>
<dbReference type="Proteomes" id="UP000542111">
    <property type="component" value="Unassembled WGS sequence"/>
</dbReference>
<sequence length="48" mass="5140">MRAGIHEDALQVMIEGGAVREALRTWASLIAVGRFAEAQGIKGFAVEL</sequence>
<dbReference type="EMBL" id="JAAQYP010000054">
    <property type="protein sequence ID" value="NNA98368.1"/>
    <property type="molecule type" value="Genomic_DNA"/>
</dbReference>
<reference evidence="1 2" key="1">
    <citation type="journal article" date="2020" name="Front. Microbiol.">
        <title>Genetic Organization of the aprX-lipA2 Operon Affects the Proteolytic Potential of Pseudomonas Species in Milk.</title>
        <authorList>
            <person name="Maier C."/>
            <person name="Huptas C."/>
            <person name="von Neubeck M."/>
            <person name="Scherer S."/>
            <person name="Wenning M."/>
            <person name="Lucking G."/>
        </authorList>
    </citation>
    <scope>NUCLEOTIDE SEQUENCE [LARGE SCALE GENOMIC DNA]</scope>
    <source>
        <strain evidence="1 2">G4779</strain>
    </source>
</reference>
<protein>
    <submittedName>
        <fullName evidence="1">Uncharacterized protein</fullName>
    </submittedName>
</protein>